<name>A0AAW0BD21_9AGAR</name>
<gene>
    <name evidence="1" type="ORF">VNI00_016816</name>
</gene>
<organism evidence="1 2">
    <name type="scientific">Paramarasmius palmivorus</name>
    <dbReference type="NCBI Taxonomy" id="297713"/>
    <lineage>
        <taxon>Eukaryota</taxon>
        <taxon>Fungi</taxon>
        <taxon>Dikarya</taxon>
        <taxon>Basidiomycota</taxon>
        <taxon>Agaricomycotina</taxon>
        <taxon>Agaricomycetes</taxon>
        <taxon>Agaricomycetidae</taxon>
        <taxon>Agaricales</taxon>
        <taxon>Marasmiineae</taxon>
        <taxon>Marasmiaceae</taxon>
        <taxon>Paramarasmius</taxon>
    </lineage>
</organism>
<sequence>MFARCGSDNALSLLGHYLTNSKDHPLELTPTYQAYCFSYTNAVSAVRILSKNMSRFTRLELCQKPGLPDWIIQDPFLNDATELVEVKVHYGYLTQFVATISPIDDTRGCQRWRCEGSDTDLQPLHEAFTLSDYPPQSSWKIFLTDEAAHSPLHYLRHLSITARHDGILSQLLSRLSTPALASSELTIPDLASLVPFTNLIQRSKCHLSLNNLVLNFHQRYDQNPSESKLYDLLVLCPALSQLRVKVSHPADLPRRRKDRETFAYRLFGADTQEKGSWTWLPHWLS</sequence>
<evidence type="ECO:0000313" key="1">
    <source>
        <dbReference type="EMBL" id="KAK7023401.1"/>
    </source>
</evidence>
<reference evidence="1 2" key="1">
    <citation type="submission" date="2024-01" db="EMBL/GenBank/DDBJ databases">
        <title>A draft genome for a cacao thread blight-causing isolate of Paramarasmius palmivorus.</title>
        <authorList>
            <person name="Baruah I.K."/>
            <person name="Bukari Y."/>
            <person name="Amoako-Attah I."/>
            <person name="Meinhardt L.W."/>
            <person name="Bailey B.A."/>
            <person name="Cohen S.P."/>
        </authorList>
    </citation>
    <scope>NUCLEOTIDE SEQUENCE [LARGE SCALE GENOMIC DNA]</scope>
    <source>
        <strain evidence="1 2">GH-12</strain>
    </source>
</reference>
<dbReference type="EMBL" id="JAYKXP010000141">
    <property type="protein sequence ID" value="KAK7023401.1"/>
    <property type="molecule type" value="Genomic_DNA"/>
</dbReference>
<accession>A0AAW0BD21</accession>
<proteinExistence type="predicted"/>
<keyword evidence="2" id="KW-1185">Reference proteome</keyword>
<protein>
    <submittedName>
        <fullName evidence="1">Uncharacterized protein</fullName>
    </submittedName>
</protein>
<dbReference type="AlphaFoldDB" id="A0AAW0BD21"/>
<evidence type="ECO:0000313" key="2">
    <source>
        <dbReference type="Proteomes" id="UP001383192"/>
    </source>
</evidence>
<comment type="caution">
    <text evidence="1">The sequence shown here is derived from an EMBL/GenBank/DDBJ whole genome shotgun (WGS) entry which is preliminary data.</text>
</comment>
<dbReference type="Proteomes" id="UP001383192">
    <property type="component" value="Unassembled WGS sequence"/>
</dbReference>